<dbReference type="AlphaFoldDB" id="A0A183TAN1"/>
<name>A0A183TAN1_SCHSO</name>
<keyword evidence="5" id="KW-1185">Reference proteome</keyword>
<feature type="domain" description="C2H2-type" evidence="3">
    <location>
        <begin position="197"/>
        <end position="224"/>
    </location>
</feature>
<reference evidence="6" key="1">
    <citation type="submission" date="2016-06" db="UniProtKB">
        <authorList>
            <consortium name="WormBaseParasite"/>
        </authorList>
    </citation>
    <scope>IDENTIFICATION</scope>
</reference>
<protein>
    <submittedName>
        <fullName evidence="6">C2H2-type domain-containing protein</fullName>
    </submittedName>
</protein>
<sequence length="239" mass="25501">MLNYAIDWILGKALHEEDGVALAPGRRLADLDYADDIALLASNFGHLQSMVSLVNEVPKSISLSINARKTKDFFKLHPCPGKSTSRVGFFPAATHWATVTTGGLNQARVSSVVCASTPGMSDSRDSHFPPLKKSYGGGDSNSITETTLPPPPLVPIMATKTTCPTPAPSVATSDYLPPDTVTSTTTVPSTSDEESEITCTHCDRTFTSHIGLLSYLQIHRTETGELVPGAPTHSRDGHL</sequence>
<dbReference type="GO" id="GO:0008270">
    <property type="term" value="F:zinc ion binding"/>
    <property type="evidence" value="ECO:0007669"/>
    <property type="project" value="UniProtKB-KW"/>
</dbReference>
<dbReference type="WBParaSite" id="SSLN_0001404401-mRNA-1">
    <property type="protein sequence ID" value="SSLN_0001404401-mRNA-1"/>
    <property type="gene ID" value="SSLN_0001404401"/>
</dbReference>
<keyword evidence="1" id="KW-0863">Zinc-finger</keyword>
<keyword evidence="1" id="KW-0862">Zinc</keyword>
<dbReference type="EMBL" id="UYSU01038165">
    <property type="protein sequence ID" value="VDL99914.1"/>
    <property type="molecule type" value="Genomic_DNA"/>
</dbReference>
<organism evidence="6">
    <name type="scientific">Schistocephalus solidus</name>
    <name type="common">Tapeworm</name>
    <dbReference type="NCBI Taxonomy" id="70667"/>
    <lineage>
        <taxon>Eukaryota</taxon>
        <taxon>Metazoa</taxon>
        <taxon>Spiralia</taxon>
        <taxon>Lophotrochozoa</taxon>
        <taxon>Platyhelminthes</taxon>
        <taxon>Cestoda</taxon>
        <taxon>Eucestoda</taxon>
        <taxon>Diphyllobothriidea</taxon>
        <taxon>Diphyllobothriidae</taxon>
        <taxon>Schistocephalus</taxon>
    </lineage>
</organism>
<accession>A0A183TAN1</accession>
<gene>
    <name evidence="4" type="ORF">SSLN_LOCUS13529</name>
</gene>
<evidence type="ECO:0000256" key="2">
    <source>
        <dbReference type="SAM" id="MobiDB-lite"/>
    </source>
</evidence>
<dbReference type="InterPro" id="IPR013087">
    <property type="entry name" value="Znf_C2H2_type"/>
</dbReference>
<evidence type="ECO:0000313" key="4">
    <source>
        <dbReference type="EMBL" id="VDL99914.1"/>
    </source>
</evidence>
<feature type="region of interest" description="Disordered" evidence="2">
    <location>
        <begin position="169"/>
        <end position="192"/>
    </location>
</feature>
<proteinExistence type="predicted"/>
<reference evidence="4 5" key="2">
    <citation type="submission" date="2018-11" db="EMBL/GenBank/DDBJ databases">
        <authorList>
            <consortium name="Pathogen Informatics"/>
        </authorList>
    </citation>
    <scope>NUCLEOTIDE SEQUENCE [LARGE SCALE GENOMIC DNA]</scope>
    <source>
        <strain evidence="4 5">NST_G2</strain>
    </source>
</reference>
<dbReference type="PROSITE" id="PS50157">
    <property type="entry name" value="ZINC_FINGER_C2H2_2"/>
    <property type="match status" value="1"/>
</dbReference>
<evidence type="ECO:0000256" key="1">
    <source>
        <dbReference type="PROSITE-ProRule" id="PRU00042"/>
    </source>
</evidence>
<feature type="compositionally biased region" description="Low complexity" evidence="2">
    <location>
        <begin position="177"/>
        <end position="190"/>
    </location>
</feature>
<dbReference type="Proteomes" id="UP000275846">
    <property type="component" value="Unassembled WGS sequence"/>
</dbReference>
<keyword evidence="1" id="KW-0479">Metal-binding</keyword>
<evidence type="ECO:0000313" key="5">
    <source>
        <dbReference type="Proteomes" id="UP000275846"/>
    </source>
</evidence>
<evidence type="ECO:0000259" key="3">
    <source>
        <dbReference type="PROSITE" id="PS50157"/>
    </source>
</evidence>
<evidence type="ECO:0000313" key="6">
    <source>
        <dbReference type="WBParaSite" id="SSLN_0001404401-mRNA-1"/>
    </source>
</evidence>